<dbReference type="Pfam" id="PF03101">
    <property type="entry name" value="FAR1"/>
    <property type="match status" value="1"/>
</dbReference>
<proteinExistence type="predicted"/>
<dbReference type="Proteomes" id="UP001202328">
    <property type="component" value="Unassembled WGS sequence"/>
</dbReference>
<evidence type="ECO:0000313" key="2">
    <source>
        <dbReference type="EMBL" id="KAI3945056.1"/>
    </source>
</evidence>
<reference evidence="2" key="1">
    <citation type="submission" date="2022-04" db="EMBL/GenBank/DDBJ databases">
        <title>A functionally conserved STORR gene fusion in Papaver species that diverged 16.8 million years ago.</title>
        <authorList>
            <person name="Catania T."/>
        </authorList>
    </citation>
    <scope>NUCLEOTIDE SEQUENCE</scope>
    <source>
        <strain evidence="2">S-188037</strain>
    </source>
</reference>
<feature type="domain" description="FAR1" evidence="1">
    <location>
        <begin position="21"/>
        <end position="108"/>
    </location>
</feature>
<organism evidence="2 3">
    <name type="scientific">Papaver atlanticum</name>
    <dbReference type="NCBI Taxonomy" id="357466"/>
    <lineage>
        <taxon>Eukaryota</taxon>
        <taxon>Viridiplantae</taxon>
        <taxon>Streptophyta</taxon>
        <taxon>Embryophyta</taxon>
        <taxon>Tracheophyta</taxon>
        <taxon>Spermatophyta</taxon>
        <taxon>Magnoliopsida</taxon>
        <taxon>Ranunculales</taxon>
        <taxon>Papaveraceae</taxon>
        <taxon>Papaveroideae</taxon>
        <taxon>Papaver</taxon>
    </lineage>
</organism>
<comment type="caution">
    <text evidence="2">The sequence shown here is derived from an EMBL/GenBank/DDBJ whole genome shotgun (WGS) entry which is preliminary data.</text>
</comment>
<feature type="non-terminal residue" evidence="2">
    <location>
        <position position="160"/>
    </location>
</feature>
<gene>
    <name evidence="2" type="ORF">MKW98_009860</name>
</gene>
<protein>
    <recommendedName>
        <fullName evidence="1">FAR1 domain-containing protein</fullName>
    </recommendedName>
</protein>
<sequence>MNEFRPYVGMEFESQDNAYAFYNRYAAKLGFSVRKHSTSLSRKDKTVIGRTYCCSLEGKRDPRAKPFEEQKKKQVDTRTGCKAHTIIRKKTDKWVVTVVVEEHNHILVSPKKMHKLRSQRHISEGHEKIIDNIRLAGIKTNLAMNFLGLESGGVQNIVQT</sequence>
<keyword evidence="3" id="KW-1185">Reference proteome</keyword>
<name>A0AAD4T790_9MAGN</name>
<dbReference type="InterPro" id="IPR004330">
    <property type="entry name" value="FAR1_DNA_bnd_dom"/>
</dbReference>
<dbReference type="PANTHER" id="PTHR46328:SF27">
    <property type="entry name" value="OS12G0287500 PROTEIN"/>
    <property type="match status" value="1"/>
</dbReference>
<evidence type="ECO:0000313" key="3">
    <source>
        <dbReference type="Proteomes" id="UP001202328"/>
    </source>
</evidence>
<dbReference type="AlphaFoldDB" id="A0AAD4T790"/>
<evidence type="ECO:0000259" key="1">
    <source>
        <dbReference type="Pfam" id="PF03101"/>
    </source>
</evidence>
<dbReference type="PANTHER" id="PTHR46328">
    <property type="entry name" value="FAR-RED IMPAIRED RESPONSIVE (FAR1) FAMILY PROTEIN-RELATED"/>
    <property type="match status" value="1"/>
</dbReference>
<dbReference type="EMBL" id="JAJJMB010003897">
    <property type="protein sequence ID" value="KAI3945056.1"/>
    <property type="molecule type" value="Genomic_DNA"/>
</dbReference>
<accession>A0AAD4T790</accession>